<proteinExistence type="predicted"/>
<keyword evidence="4" id="KW-1185">Reference proteome</keyword>
<dbReference type="PROSITE" id="PS50013">
    <property type="entry name" value="CHROMO_2"/>
    <property type="match status" value="1"/>
</dbReference>
<dbReference type="GeneID" id="23633073"/>
<dbReference type="HOGENOM" id="CLU_2776469_0_0_1"/>
<comment type="subunit">
    <text evidence="1">Component of the NuA4 histone acetyltransferase complex.</text>
</comment>
<accession>A0A0B2XFH4</accession>
<reference evidence="3 4" key="2">
    <citation type="journal article" date="2014" name="Proc. Natl. Acad. Sci. U.S.A.">
        <title>Trajectory and genomic determinants of fungal-pathogen speciation and host adaptation.</title>
        <authorList>
            <person name="Hu X."/>
            <person name="Xiao G."/>
            <person name="Zheng P."/>
            <person name="Shang Y."/>
            <person name="Su Y."/>
            <person name="Zhang X."/>
            <person name="Liu X."/>
            <person name="Zhan S."/>
            <person name="St Leger R.J."/>
            <person name="Wang C."/>
        </authorList>
    </citation>
    <scope>GENOME REANNOTATION</scope>
    <source>
        <strain evidence="4">ARSEF 23 / ATCC MYA-3075</strain>
    </source>
</reference>
<dbReference type="Pfam" id="PF00385">
    <property type="entry name" value="Chromo"/>
    <property type="match status" value="1"/>
</dbReference>
<feature type="domain" description="Chromo" evidence="2">
    <location>
        <begin position="31"/>
        <end position="69"/>
    </location>
</feature>
<reference evidence="3 4" key="1">
    <citation type="journal article" date="2011" name="PLoS Genet.">
        <title>Genome sequencing and comparative transcriptomics of the model entomopathogenic fungi Metarhizium anisopliae and M. acridum.</title>
        <authorList>
            <person name="Gao Q."/>
            <person name="Jin K."/>
            <person name="Ying S.H."/>
            <person name="Zhang Y."/>
            <person name="Xiao G."/>
            <person name="Shang Y."/>
            <person name="Duan Z."/>
            <person name="Hu X."/>
            <person name="Xie X.Q."/>
            <person name="Zhou G."/>
            <person name="Peng G."/>
            <person name="Luo Z."/>
            <person name="Huang W."/>
            <person name="Wang B."/>
            <person name="Fang W."/>
            <person name="Wang S."/>
            <person name="Zhong Y."/>
            <person name="Ma L.J."/>
            <person name="St Leger R.J."/>
            <person name="Zhao G.P."/>
            <person name="Pei Y."/>
            <person name="Feng M.G."/>
            <person name="Xia Y."/>
            <person name="Wang C."/>
        </authorList>
    </citation>
    <scope>NUCLEOTIDE SEQUENCE [LARGE SCALE GENOMIC DNA]</scope>
    <source>
        <strain evidence="4">ARSEF 23 / ATCC MYA-3075</strain>
    </source>
</reference>
<dbReference type="EMBL" id="ADNJ02000011">
    <property type="protein sequence ID" value="KHO10779.1"/>
    <property type="molecule type" value="Genomic_DNA"/>
</dbReference>
<protein>
    <recommendedName>
        <fullName evidence="2">Chromo domain-containing protein</fullName>
    </recommendedName>
</protein>
<evidence type="ECO:0000313" key="4">
    <source>
        <dbReference type="Proteomes" id="UP000002498"/>
    </source>
</evidence>
<dbReference type="GO" id="GO:0006338">
    <property type="term" value="P:chromatin remodeling"/>
    <property type="evidence" value="ECO:0007669"/>
    <property type="project" value="UniProtKB-ARBA"/>
</dbReference>
<dbReference type="AlphaFoldDB" id="A0A0B2XFH4"/>
<organism evidence="3 4">
    <name type="scientific">Metarhizium robertsii (strain ARSEF 23 / ATCC MYA-3075)</name>
    <name type="common">Metarhizium anisopliae (strain ARSEF 23)</name>
    <dbReference type="NCBI Taxonomy" id="655844"/>
    <lineage>
        <taxon>Eukaryota</taxon>
        <taxon>Fungi</taxon>
        <taxon>Dikarya</taxon>
        <taxon>Ascomycota</taxon>
        <taxon>Pezizomycotina</taxon>
        <taxon>Sordariomycetes</taxon>
        <taxon>Hypocreomycetidae</taxon>
        <taxon>Hypocreales</taxon>
        <taxon>Clavicipitaceae</taxon>
        <taxon>Metarhizium</taxon>
    </lineage>
</organism>
<dbReference type="SUPFAM" id="SSF54160">
    <property type="entry name" value="Chromo domain-like"/>
    <property type="match status" value="1"/>
</dbReference>
<dbReference type="InterPro" id="IPR016197">
    <property type="entry name" value="Chromo-like_dom_sf"/>
</dbReference>
<evidence type="ECO:0000256" key="1">
    <source>
        <dbReference type="ARBA" id="ARBA00011353"/>
    </source>
</evidence>
<dbReference type="RefSeq" id="XP_011410842.1">
    <property type="nucleotide sequence ID" value="XM_011412540.1"/>
</dbReference>
<dbReference type="Gene3D" id="2.40.50.40">
    <property type="match status" value="1"/>
</dbReference>
<dbReference type="Proteomes" id="UP000002498">
    <property type="component" value="Unassembled WGS sequence"/>
</dbReference>
<name>A0A0B2XFH4_METRA</name>
<dbReference type="InterPro" id="IPR000953">
    <property type="entry name" value="Chromo/chromo_shadow_dom"/>
</dbReference>
<comment type="caution">
    <text evidence="3">The sequence shown here is derived from an EMBL/GenBank/DDBJ whole genome shotgun (WGS) entry which is preliminary data.</text>
</comment>
<evidence type="ECO:0000313" key="3">
    <source>
        <dbReference type="EMBL" id="KHO10779.1"/>
    </source>
</evidence>
<gene>
    <name evidence="3" type="ORF">MAA_11625</name>
</gene>
<dbReference type="InterPro" id="IPR023780">
    <property type="entry name" value="Chromo_domain"/>
</dbReference>
<sequence>MESHRRGQYRRRSVRLAASTADIDSLGSEYAAVEKVLGKRIRKRGRGRTTKYLVQFKGYSDKFTMWTAA</sequence>
<dbReference type="KEGG" id="maj:MAA_11625"/>
<evidence type="ECO:0000259" key="2">
    <source>
        <dbReference type="PROSITE" id="PS50013"/>
    </source>
</evidence>